<dbReference type="EMBL" id="LATL02000182">
    <property type="protein sequence ID" value="KKD38904.1"/>
    <property type="molecule type" value="Genomic_DNA"/>
</dbReference>
<name>A0A0F5YIZ5_9CYAN</name>
<comment type="caution">
    <text evidence="1">The sequence shown here is derived from an EMBL/GenBank/DDBJ whole genome shotgun (WGS) entry which is preliminary data.</text>
</comment>
<gene>
    <name evidence="1" type="ORF">WN50_06230</name>
    <name evidence="2" type="ORF">WN50_39120</name>
</gene>
<proteinExistence type="predicted"/>
<dbReference type="Proteomes" id="UP000033607">
    <property type="component" value="Unassembled WGS sequence"/>
</dbReference>
<reference evidence="1 3" key="1">
    <citation type="submission" date="2015-06" db="EMBL/GenBank/DDBJ databases">
        <title>Draft genome assembly of filamentous brackish cyanobacterium Limnoraphis robusta strain CS-951.</title>
        <authorList>
            <person name="Willis A."/>
            <person name="Parks M."/>
            <person name="Burford M.A."/>
        </authorList>
    </citation>
    <scope>NUCLEOTIDE SEQUENCE [LARGE SCALE GENOMIC DNA]</scope>
    <source>
        <strain evidence="1 3">CS-951</strain>
    </source>
</reference>
<evidence type="ECO:0000313" key="1">
    <source>
        <dbReference type="EMBL" id="KKD38904.1"/>
    </source>
</evidence>
<protein>
    <submittedName>
        <fullName evidence="1">Uncharacterized protein</fullName>
    </submittedName>
</protein>
<accession>A0A0F5YIZ5</accession>
<dbReference type="AlphaFoldDB" id="A0A0F5YIZ5"/>
<organism evidence="1 3">
    <name type="scientific">Limnoraphis robusta CS-951</name>
    <dbReference type="NCBI Taxonomy" id="1637645"/>
    <lineage>
        <taxon>Bacteria</taxon>
        <taxon>Bacillati</taxon>
        <taxon>Cyanobacteriota</taxon>
        <taxon>Cyanophyceae</taxon>
        <taxon>Oscillatoriophycideae</taxon>
        <taxon>Oscillatoriales</taxon>
        <taxon>Sirenicapillariaceae</taxon>
        <taxon>Limnoraphis</taxon>
    </lineage>
</organism>
<evidence type="ECO:0000313" key="3">
    <source>
        <dbReference type="Proteomes" id="UP000033607"/>
    </source>
</evidence>
<dbReference type="EMBL" id="LATL02000332">
    <property type="protein sequence ID" value="KMW69943.1"/>
    <property type="molecule type" value="Genomic_DNA"/>
</dbReference>
<evidence type="ECO:0000313" key="2">
    <source>
        <dbReference type="EMBL" id="KMW69943.1"/>
    </source>
</evidence>
<sequence>MTIVKDKSKILSVSSIGITLIKQQGEDRNLKKVVAKNGVGIAYPDWFGNCRVRISRDSQFKLMKY</sequence>